<dbReference type="Gene3D" id="1.10.443.10">
    <property type="entry name" value="Intergrase catalytic core"/>
    <property type="match status" value="1"/>
</dbReference>
<evidence type="ECO:0000256" key="1">
    <source>
        <dbReference type="ARBA" id="ARBA00008857"/>
    </source>
</evidence>
<evidence type="ECO:0000313" key="7">
    <source>
        <dbReference type="Proteomes" id="UP000268016"/>
    </source>
</evidence>
<dbReference type="Proteomes" id="UP000268016">
    <property type="component" value="Unassembled WGS sequence"/>
</dbReference>
<dbReference type="PANTHER" id="PTHR30349">
    <property type="entry name" value="PHAGE INTEGRASE-RELATED"/>
    <property type="match status" value="1"/>
</dbReference>
<dbReference type="InterPro" id="IPR002104">
    <property type="entry name" value="Integrase_catalytic"/>
</dbReference>
<dbReference type="InterPro" id="IPR011010">
    <property type="entry name" value="DNA_brk_join_enz"/>
</dbReference>
<dbReference type="AlphaFoldDB" id="A0A3N2QVD8"/>
<reference evidence="6 7" key="1">
    <citation type="submission" date="2018-10" db="EMBL/GenBank/DDBJ databases">
        <title>Histidinibacterium lentulum gen. nov., sp. nov., a marine bacterium from the culture broth of Picochlorum sp. 122.</title>
        <authorList>
            <person name="Wang G."/>
        </authorList>
    </citation>
    <scope>NUCLEOTIDE SEQUENCE [LARGE SCALE GENOMIC DNA]</scope>
    <source>
        <strain evidence="6 7">B17</strain>
    </source>
</reference>
<evidence type="ECO:0000259" key="5">
    <source>
        <dbReference type="PROSITE" id="PS51898"/>
    </source>
</evidence>
<dbReference type="OrthoDB" id="7510934at2"/>
<keyword evidence="7" id="KW-1185">Reference proteome</keyword>
<comment type="similarity">
    <text evidence="1">Belongs to the 'phage' integrase family.</text>
</comment>
<sequence length="342" mass="39115">MVSKWGGKRYLIETKPGFVYVRKAGKYLGRIEAPYPSAEFDRQYWDVLTGRAGEASTSWRALIVSYRKSDRWTRLKPRTRQDYEKALLYIEEKNGARDMTRLQRRDVLAMMEKNTHRTRFANYVAQVMSVLCEHAIDLGWIKANPVKGVRLKKTPTEREQPHVPWTNAAVERWRAEAAPLPRLIFEIGVGSVQRPGDWPGFTWGDYDGESLRLTQGKTGKALALPCTPELRTALEAAKRELGAAPHPSRHILARKDGTAMLYRDVSRVMLKERKRLHLTGFDLHALRYRGVMELAWAGCDDDEIASFSGHSSKDMIRKYAGIARQIMRASTAAEKRKLWASL</sequence>
<evidence type="ECO:0000256" key="4">
    <source>
        <dbReference type="ARBA" id="ARBA00023172"/>
    </source>
</evidence>
<name>A0A3N2QVD8_9RHOB</name>
<evidence type="ECO:0000313" key="6">
    <source>
        <dbReference type="EMBL" id="ROT99130.1"/>
    </source>
</evidence>
<dbReference type="GO" id="GO:0003677">
    <property type="term" value="F:DNA binding"/>
    <property type="evidence" value="ECO:0007669"/>
    <property type="project" value="UniProtKB-KW"/>
</dbReference>
<protein>
    <submittedName>
        <fullName evidence="6">Integrase</fullName>
    </submittedName>
</protein>
<dbReference type="InterPro" id="IPR050090">
    <property type="entry name" value="Tyrosine_recombinase_XerCD"/>
</dbReference>
<comment type="caution">
    <text evidence="6">The sequence shown here is derived from an EMBL/GenBank/DDBJ whole genome shotgun (WGS) entry which is preliminary data.</text>
</comment>
<dbReference type="GO" id="GO:0015074">
    <property type="term" value="P:DNA integration"/>
    <property type="evidence" value="ECO:0007669"/>
    <property type="project" value="UniProtKB-KW"/>
</dbReference>
<dbReference type="SUPFAM" id="SSF56349">
    <property type="entry name" value="DNA breaking-rejoining enzymes"/>
    <property type="match status" value="1"/>
</dbReference>
<dbReference type="InterPro" id="IPR010998">
    <property type="entry name" value="Integrase_recombinase_N"/>
</dbReference>
<gene>
    <name evidence="6" type="ORF">EAT49_15815</name>
</gene>
<dbReference type="InterPro" id="IPR013762">
    <property type="entry name" value="Integrase-like_cat_sf"/>
</dbReference>
<dbReference type="EMBL" id="RDRB01000008">
    <property type="protein sequence ID" value="ROT99130.1"/>
    <property type="molecule type" value="Genomic_DNA"/>
</dbReference>
<dbReference type="PROSITE" id="PS51898">
    <property type="entry name" value="TYR_RECOMBINASE"/>
    <property type="match status" value="1"/>
</dbReference>
<evidence type="ECO:0000256" key="2">
    <source>
        <dbReference type="ARBA" id="ARBA00022908"/>
    </source>
</evidence>
<dbReference type="GO" id="GO:0006310">
    <property type="term" value="P:DNA recombination"/>
    <property type="evidence" value="ECO:0007669"/>
    <property type="project" value="UniProtKB-KW"/>
</dbReference>
<dbReference type="Gene3D" id="1.10.150.130">
    <property type="match status" value="1"/>
</dbReference>
<evidence type="ECO:0000256" key="3">
    <source>
        <dbReference type="ARBA" id="ARBA00023125"/>
    </source>
</evidence>
<organism evidence="6 7">
    <name type="scientific">Histidinibacterium lentulum</name>
    <dbReference type="NCBI Taxonomy" id="2480588"/>
    <lineage>
        <taxon>Bacteria</taxon>
        <taxon>Pseudomonadati</taxon>
        <taxon>Pseudomonadota</taxon>
        <taxon>Alphaproteobacteria</taxon>
        <taxon>Rhodobacterales</taxon>
        <taxon>Paracoccaceae</taxon>
        <taxon>Histidinibacterium</taxon>
    </lineage>
</organism>
<feature type="domain" description="Tyr recombinase" evidence="5">
    <location>
        <begin position="150"/>
        <end position="332"/>
    </location>
</feature>
<accession>A0A3N2QVD8</accession>
<dbReference type="PANTHER" id="PTHR30349:SF64">
    <property type="entry name" value="PROPHAGE INTEGRASE INTD-RELATED"/>
    <property type="match status" value="1"/>
</dbReference>
<keyword evidence="3" id="KW-0238">DNA-binding</keyword>
<keyword evidence="2" id="KW-0229">DNA integration</keyword>
<dbReference type="Pfam" id="PF00589">
    <property type="entry name" value="Phage_integrase"/>
    <property type="match status" value="1"/>
</dbReference>
<proteinExistence type="inferred from homology"/>
<keyword evidence="4" id="KW-0233">DNA recombination</keyword>